<dbReference type="InterPro" id="IPR056596">
    <property type="entry name" value="FLAD1_M"/>
</dbReference>
<dbReference type="AlphaFoldDB" id="A0AAD7ZGG5"/>
<comment type="similarity">
    <text evidence="2">In the N-terminal section; belongs to the MoaB/Mog family.</text>
</comment>
<keyword evidence="9" id="KW-0274">FAD</keyword>
<reference evidence="15" key="1">
    <citation type="journal article" date="2023" name="IScience">
        <title>Live-bearing cockroach genome reveals convergent evolutionary mechanisms linked to viviparity in insects and beyond.</title>
        <authorList>
            <person name="Fouks B."/>
            <person name="Harrison M.C."/>
            <person name="Mikhailova A.A."/>
            <person name="Marchal E."/>
            <person name="English S."/>
            <person name="Carruthers M."/>
            <person name="Jennings E.C."/>
            <person name="Chiamaka E.L."/>
            <person name="Frigard R.A."/>
            <person name="Pippel M."/>
            <person name="Attardo G.M."/>
            <person name="Benoit J.B."/>
            <person name="Bornberg-Bauer E."/>
            <person name="Tobe S.S."/>
        </authorList>
    </citation>
    <scope>NUCLEOTIDE SEQUENCE</scope>
    <source>
        <strain evidence="15">Stay&amp;Tobe</strain>
    </source>
</reference>
<dbReference type="InterPro" id="IPR001453">
    <property type="entry name" value="MoaB/Mog_dom"/>
</dbReference>
<evidence type="ECO:0000256" key="6">
    <source>
        <dbReference type="ARBA" id="ARBA00022679"/>
    </source>
</evidence>
<dbReference type="EC" id="2.7.7.2" evidence="3"/>
<proteinExistence type="inferred from homology"/>
<evidence type="ECO:0000313" key="16">
    <source>
        <dbReference type="Proteomes" id="UP001233999"/>
    </source>
</evidence>
<dbReference type="GO" id="GO:0006747">
    <property type="term" value="P:FAD biosynthetic process"/>
    <property type="evidence" value="ECO:0007669"/>
    <property type="project" value="TreeGrafter"/>
</dbReference>
<evidence type="ECO:0000256" key="11">
    <source>
        <dbReference type="ARBA" id="ARBA00031145"/>
    </source>
</evidence>
<dbReference type="SMART" id="SM00852">
    <property type="entry name" value="MoCF_biosynth"/>
    <property type="match status" value="1"/>
</dbReference>
<comment type="caution">
    <text evidence="15">The sequence shown here is derived from an EMBL/GenBank/DDBJ whole genome shotgun (WGS) entry which is preliminary data.</text>
</comment>
<protein>
    <recommendedName>
        <fullName evidence="3">FAD synthase</fullName>
        <ecNumber evidence="3">2.7.7.2</ecNumber>
    </recommendedName>
    <alternativeName>
        <fullName evidence="11">FAD pyrophosphorylase</fullName>
    </alternativeName>
    <alternativeName>
        <fullName evidence="12">FMN adenylyltransferase</fullName>
    </alternativeName>
</protein>
<dbReference type="PANTHER" id="PTHR23293:SF9">
    <property type="entry name" value="FAD SYNTHASE"/>
    <property type="match status" value="1"/>
</dbReference>
<dbReference type="PANTHER" id="PTHR23293">
    <property type="entry name" value="FAD SYNTHETASE-RELATED FMN ADENYLYLTRANSFERASE"/>
    <property type="match status" value="1"/>
</dbReference>
<organism evidence="15 16">
    <name type="scientific">Diploptera punctata</name>
    <name type="common">Pacific beetle cockroach</name>
    <dbReference type="NCBI Taxonomy" id="6984"/>
    <lineage>
        <taxon>Eukaryota</taxon>
        <taxon>Metazoa</taxon>
        <taxon>Ecdysozoa</taxon>
        <taxon>Arthropoda</taxon>
        <taxon>Hexapoda</taxon>
        <taxon>Insecta</taxon>
        <taxon>Pterygota</taxon>
        <taxon>Neoptera</taxon>
        <taxon>Polyneoptera</taxon>
        <taxon>Dictyoptera</taxon>
        <taxon>Blattodea</taxon>
        <taxon>Blaberoidea</taxon>
        <taxon>Blaberidae</taxon>
        <taxon>Diplopterinae</taxon>
        <taxon>Diploptera</taxon>
    </lineage>
</organism>
<evidence type="ECO:0000313" key="15">
    <source>
        <dbReference type="EMBL" id="KAJ9580279.1"/>
    </source>
</evidence>
<keyword evidence="6" id="KW-0808">Transferase</keyword>
<evidence type="ECO:0000256" key="10">
    <source>
        <dbReference type="ARBA" id="ARBA00022840"/>
    </source>
</evidence>
<name>A0AAD7ZGG5_DIPPU</name>
<keyword evidence="16" id="KW-1185">Reference proteome</keyword>
<evidence type="ECO:0000256" key="13">
    <source>
        <dbReference type="ARBA" id="ARBA00049494"/>
    </source>
</evidence>
<comment type="catalytic activity">
    <reaction evidence="13">
        <text>FMN + ATP + H(+) = FAD + diphosphate</text>
        <dbReference type="Rhea" id="RHEA:17237"/>
        <dbReference type="ChEBI" id="CHEBI:15378"/>
        <dbReference type="ChEBI" id="CHEBI:30616"/>
        <dbReference type="ChEBI" id="CHEBI:33019"/>
        <dbReference type="ChEBI" id="CHEBI:57692"/>
        <dbReference type="ChEBI" id="CHEBI:58210"/>
        <dbReference type="EC" id="2.7.7.2"/>
    </reaction>
</comment>
<comment type="pathway">
    <text evidence="1">Cofactor biosynthesis; FAD biosynthesis; FAD from FMN: step 1/1.</text>
</comment>
<sequence>MTSHTAGIIIIGDEILKGQIIDTNSQFLCKRLHSLGIKVCKISVVSDDVDEIAAEVADFSQKYDKVITSGGVGPTHDDVTYVGVARAFRQNVQVNKEFASWFLNVDIINDINDIEANPALKLAQIPQSSTLLIPVKKSHQSNTFSVPIVKINNVYVFPGIPQYFEHMVNNLEHLLVNPSGDKFYNRELYINKGELEIISILNSAVEKFKNSVVFGSYPEVGKETYLTKITLESKTSDCVDEAEKYLQENLPPGSVVAPMAEVIYGMLKEVPKKGLSSSVSTAVKVLEKCFEKYHPSEVFVSFNGGKDCTALLHLTAAVLNKKFPAHHAPLQALYIRKEDPFPEVEEFVNESVVRYSFILYNLNLKTICGPIKHGLGVLLKENPHLKAGLMGTRRTDPYSETLKSFQMTDESWPQVMRVCPILDWSYQDVWKFLRDLSVPYCKLYDEGYTSLDGLNNTEPNPALSYVDANGVVHYSPAYTLKDGATERNGRL</sequence>
<evidence type="ECO:0000256" key="1">
    <source>
        <dbReference type="ARBA" id="ARBA00004726"/>
    </source>
</evidence>
<evidence type="ECO:0000256" key="5">
    <source>
        <dbReference type="ARBA" id="ARBA00022643"/>
    </source>
</evidence>
<dbReference type="GO" id="GO:0003919">
    <property type="term" value="F:FMN adenylyltransferase activity"/>
    <property type="evidence" value="ECO:0007669"/>
    <property type="project" value="UniProtKB-EC"/>
</dbReference>
<dbReference type="SUPFAM" id="SSF52402">
    <property type="entry name" value="Adenine nucleotide alpha hydrolases-like"/>
    <property type="match status" value="1"/>
</dbReference>
<dbReference type="InterPro" id="IPR002500">
    <property type="entry name" value="PAPS_reduct_dom"/>
</dbReference>
<dbReference type="SUPFAM" id="SSF53218">
    <property type="entry name" value="Molybdenum cofactor biosynthesis proteins"/>
    <property type="match status" value="1"/>
</dbReference>
<dbReference type="InterPro" id="IPR036425">
    <property type="entry name" value="MoaB/Mog-like_dom_sf"/>
</dbReference>
<dbReference type="Pfam" id="PF00994">
    <property type="entry name" value="MoCF_biosynth"/>
    <property type="match status" value="1"/>
</dbReference>
<evidence type="ECO:0000256" key="8">
    <source>
        <dbReference type="ARBA" id="ARBA00022741"/>
    </source>
</evidence>
<keyword evidence="8" id="KW-0547">Nucleotide-binding</keyword>
<dbReference type="CDD" id="cd23948">
    <property type="entry name" value="FAD_synthase"/>
    <property type="match status" value="1"/>
</dbReference>
<evidence type="ECO:0000256" key="7">
    <source>
        <dbReference type="ARBA" id="ARBA00022695"/>
    </source>
</evidence>
<keyword evidence="4" id="KW-0285">Flavoprotein</keyword>
<evidence type="ECO:0000256" key="4">
    <source>
        <dbReference type="ARBA" id="ARBA00022630"/>
    </source>
</evidence>
<gene>
    <name evidence="15" type="ORF">L9F63_004092</name>
</gene>
<dbReference type="Proteomes" id="UP001233999">
    <property type="component" value="Unassembled WGS sequence"/>
</dbReference>
<dbReference type="Gene3D" id="3.40.980.10">
    <property type="entry name" value="MoaB/Mog-like domain"/>
    <property type="match status" value="1"/>
</dbReference>
<evidence type="ECO:0000256" key="9">
    <source>
        <dbReference type="ARBA" id="ARBA00022827"/>
    </source>
</evidence>
<reference evidence="15" key="2">
    <citation type="submission" date="2023-05" db="EMBL/GenBank/DDBJ databases">
        <authorList>
            <person name="Fouks B."/>
        </authorList>
    </citation>
    <scope>NUCLEOTIDE SEQUENCE</scope>
    <source>
        <strain evidence="15">Stay&amp;Tobe</strain>
        <tissue evidence="15">Testes</tissue>
    </source>
</reference>
<evidence type="ECO:0000256" key="2">
    <source>
        <dbReference type="ARBA" id="ARBA00007589"/>
    </source>
</evidence>
<accession>A0AAD7ZGG5</accession>
<dbReference type="InterPro" id="IPR014729">
    <property type="entry name" value="Rossmann-like_a/b/a_fold"/>
</dbReference>
<dbReference type="GO" id="GO:0005524">
    <property type="term" value="F:ATP binding"/>
    <property type="evidence" value="ECO:0007669"/>
    <property type="project" value="UniProtKB-KW"/>
</dbReference>
<dbReference type="Pfam" id="PF24102">
    <property type="entry name" value="FLAD1_M"/>
    <property type="match status" value="1"/>
</dbReference>
<dbReference type="EMBL" id="JASPKZ010008351">
    <property type="protein sequence ID" value="KAJ9580279.1"/>
    <property type="molecule type" value="Genomic_DNA"/>
</dbReference>
<keyword evidence="5" id="KW-0288">FMN</keyword>
<evidence type="ECO:0000256" key="12">
    <source>
        <dbReference type="ARBA" id="ARBA00031871"/>
    </source>
</evidence>
<evidence type="ECO:0000256" key="3">
    <source>
        <dbReference type="ARBA" id="ARBA00012393"/>
    </source>
</evidence>
<evidence type="ECO:0000259" key="14">
    <source>
        <dbReference type="SMART" id="SM00852"/>
    </source>
</evidence>
<dbReference type="Gene3D" id="3.40.50.620">
    <property type="entry name" value="HUPs"/>
    <property type="match status" value="1"/>
</dbReference>
<dbReference type="CDD" id="cd00885">
    <property type="entry name" value="cinA"/>
    <property type="match status" value="1"/>
</dbReference>
<feature type="domain" description="MoaB/Mog" evidence="14">
    <location>
        <begin position="7"/>
        <end position="178"/>
    </location>
</feature>
<dbReference type="Pfam" id="PF01507">
    <property type="entry name" value="PAPS_reduct"/>
    <property type="match status" value="1"/>
</dbReference>
<keyword evidence="7" id="KW-0548">Nucleotidyltransferase</keyword>
<keyword evidence="10" id="KW-0067">ATP-binding</keyword>